<dbReference type="GO" id="GO:0005886">
    <property type="term" value="C:plasma membrane"/>
    <property type="evidence" value="ECO:0007669"/>
    <property type="project" value="UniProtKB-SubCell"/>
</dbReference>
<comment type="subcellular location">
    <subcellularLocation>
        <location evidence="5">Cell membrane</location>
        <topology evidence="5">Multi-pass membrane protein</topology>
    </subcellularLocation>
    <subcellularLocation>
        <location evidence="1">Membrane</location>
        <topology evidence="1">Multi-pass membrane protein</topology>
    </subcellularLocation>
</comment>
<evidence type="ECO:0000256" key="3">
    <source>
        <dbReference type="ARBA" id="ARBA00022989"/>
    </source>
</evidence>
<dbReference type="Pfam" id="PF01925">
    <property type="entry name" value="TauE"/>
    <property type="match status" value="1"/>
</dbReference>
<evidence type="ECO:0000313" key="6">
    <source>
        <dbReference type="EMBL" id="QCI66540.1"/>
    </source>
</evidence>
<proteinExistence type="inferred from homology"/>
<protein>
    <recommendedName>
        <fullName evidence="5">Probable membrane transporter protein</fullName>
    </recommendedName>
</protein>
<feature type="transmembrane region" description="Helical" evidence="5">
    <location>
        <begin position="68"/>
        <end position="88"/>
    </location>
</feature>
<keyword evidence="2 5" id="KW-0812">Transmembrane</keyword>
<comment type="similarity">
    <text evidence="5">Belongs to the 4-toluene sulfonate uptake permease (TSUP) (TC 2.A.102) family.</text>
</comment>
<dbReference type="EMBL" id="CP039690">
    <property type="protein sequence ID" value="QCI66540.1"/>
    <property type="molecule type" value="Genomic_DNA"/>
</dbReference>
<feature type="transmembrane region" description="Helical" evidence="5">
    <location>
        <begin position="43"/>
        <end position="61"/>
    </location>
</feature>
<dbReference type="AlphaFoldDB" id="A0A4D7B807"/>
<dbReference type="InterPro" id="IPR002781">
    <property type="entry name" value="TM_pro_TauE-like"/>
</dbReference>
<feature type="transmembrane region" description="Helical" evidence="5">
    <location>
        <begin position="125"/>
        <end position="147"/>
    </location>
</feature>
<keyword evidence="3 5" id="KW-1133">Transmembrane helix</keyword>
<keyword evidence="5" id="KW-1003">Cell membrane</keyword>
<evidence type="ECO:0000256" key="5">
    <source>
        <dbReference type="RuleBase" id="RU363041"/>
    </source>
</evidence>
<dbReference type="KEGG" id="pstg:E8M01_21290"/>
<dbReference type="Proteomes" id="UP000298781">
    <property type="component" value="Chromosome"/>
</dbReference>
<keyword evidence="4 5" id="KW-0472">Membrane</keyword>
<dbReference type="PANTHER" id="PTHR43483:SF3">
    <property type="entry name" value="MEMBRANE TRANSPORTER PROTEIN HI_0806-RELATED"/>
    <property type="match status" value="1"/>
</dbReference>
<reference evidence="6 7" key="1">
    <citation type="submission" date="2019-04" db="EMBL/GenBank/DDBJ databases">
        <title>Phreatobacter aquaticus sp. nov.</title>
        <authorList>
            <person name="Choi A."/>
        </authorList>
    </citation>
    <scope>NUCLEOTIDE SEQUENCE [LARGE SCALE GENOMIC DNA]</scope>
    <source>
        <strain evidence="6 7">KCTC 52518</strain>
    </source>
</reference>
<sequence>MEFIVVLAVGLVAGTISGIIGTGSTIMLAPVLAYCFGPQEAVPIMAVASILANVSRILAWWREVDWRAFAAYAVTGAPAAALGARTLIAIPPRAADIAIGLFLIAMIPLRRWFAARQFRFTLWHLGLAGAVIGYLTGIVIATGPISVPVFVSYGLVGGAFLGTESAGSLAIYAAKVLSFRQFGALPVEIVLKGLITGSSLMAGAFVAKRFVLSMDAAHFRVMLDGLMLVSGLAMLWTAWGH</sequence>
<feature type="transmembrane region" description="Helical" evidence="5">
    <location>
        <begin position="189"/>
        <end position="207"/>
    </location>
</feature>
<keyword evidence="7" id="KW-1185">Reference proteome</keyword>
<dbReference type="OrthoDB" id="7860953at2"/>
<name>A0A4D7B807_9HYPH</name>
<evidence type="ECO:0000256" key="4">
    <source>
        <dbReference type="ARBA" id="ARBA00023136"/>
    </source>
</evidence>
<dbReference type="RefSeq" id="WP_136961983.1">
    <property type="nucleotide sequence ID" value="NZ_CP039690.1"/>
</dbReference>
<feature type="transmembrane region" description="Helical" evidence="5">
    <location>
        <begin position="94"/>
        <end position="113"/>
    </location>
</feature>
<accession>A0A4D7B807</accession>
<evidence type="ECO:0000256" key="1">
    <source>
        <dbReference type="ARBA" id="ARBA00004141"/>
    </source>
</evidence>
<evidence type="ECO:0000313" key="7">
    <source>
        <dbReference type="Proteomes" id="UP000298781"/>
    </source>
</evidence>
<dbReference type="PANTHER" id="PTHR43483">
    <property type="entry name" value="MEMBRANE TRANSPORTER PROTEIN HI_0806-RELATED"/>
    <property type="match status" value="1"/>
</dbReference>
<gene>
    <name evidence="6" type="ORF">E8M01_21290</name>
</gene>
<evidence type="ECO:0000256" key="2">
    <source>
        <dbReference type="ARBA" id="ARBA00022692"/>
    </source>
</evidence>
<organism evidence="6 7">
    <name type="scientific">Phreatobacter stygius</name>
    <dbReference type="NCBI Taxonomy" id="1940610"/>
    <lineage>
        <taxon>Bacteria</taxon>
        <taxon>Pseudomonadati</taxon>
        <taxon>Pseudomonadota</taxon>
        <taxon>Alphaproteobacteria</taxon>
        <taxon>Hyphomicrobiales</taxon>
        <taxon>Phreatobacteraceae</taxon>
        <taxon>Phreatobacter</taxon>
    </lineage>
</organism>
<feature type="transmembrane region" description="Helical" evidence="5">
    <location>
        <begin position="153"/>
        <end position="177"/>
    </location>
</feature>
<feature type="transmembrane region" description="Helical" evidence="5">
    <location>
        <begin position="219"/>
        <end position="239"/>
    </location>
</feature>